<organism evidence="3 4">
    <name type="scientific">Marine Group III euryarchaeote CG-Epi2</name>
    <dbReference type="NCBI Taxonomy" id="1888996"/>
    <lineage>
        <taxon>Archaea</taxon>
        <taxon>Methanobacteriati</taxon>
        <taxon>Thermoplasmatota</taxon>
        <taxon>Thermoplasmata</taxon>
        <taxon>Candidatus Thermoprofundales</taxon>
    </lineage>
</organism>
<sequence length="275" mass="29030">MRLNKLLLVGAVFALIGVIGAGLTFSNLTAIDGQTFVDQIDSSTGIDKFQDYQVGDEVIIVDEIVRMEENEDGNTHVWLESIGKSDSDIPFIFISNIMDDYGIGSNIKITFTVVQDSVGHDTPEGYQNSPPGLSPDSLNRGNPSSFFTISIAFIITGIGLVSFGFQNRGHGIVTRMRRNQQPDDWGMPVAPPAPPMASMPTAPPVGAPPMASMPTAPPVGAPPPANQPSTMTITVPPGVVPGQVLTVTMPSGQVVNVQVPSGSTPGSQFTITVQQ</sequence>
<name>A0A1J5TQA3_9ARCH</name>
<feature type="compositionally biased region" description="Polar residues" evidence="1">
    <location>
        <begin position="125"/>
        <end position="139"/>
    </location>
</feature>
<feature type="transmembrane region" description="Helical" evidence="2">
    <location>
        <begin position="146"/>
        <end position="165"/>
    </location>
</feature>
<dbReference type="Proteomes" id="UP000183615">
    <property type="component" value="Unassembled WGS sequence"/>
</dbReference>
<protein>
    <submittedName>
        <fullName evidence="3">Uncharacterized protein</fullName>
    </submittedName>
</protein>
<keyword evidence="2" id="KW-0812">Transmembrane</keyword>
<proteinExistence type="predicted"/>
<reference evidence="3 4" key="1">
    <citation type="submission" date="2016-08" db="EMBL/GenBank/DDBJ databases">
        <title>New Insights into Marine Group III Euryarchaeota, from dark to light.</title>
        <authorList>
            <person name="Haro-Moreno J.M."/>
            <person name="Rodriguez-Valera F."/>
            <person name="Lopez-Garcia P."/>
            <person name="Moreira D."/>
            <person name="Martin-Cuadrado A.B."/>
        </authorList>
    </citation>
    <scope>NUCLEOTIDE SEQUENCE [LARGE SCALE GENOMIC DNA]</scope>
    <source>
        <strain evidence="3">CG-Epi2</strain>
    </source>
</reference>
<feature type="region of interest" description="Disordered" evidence="1">
    <location>
        <begin position="120"/>
        <end position="139"/>
    </location>
</feature>
<evidence type="ECO:0000256" key="1">
    <source>
        <dbReference type="SAM" id="MobiDB-lite"/>
    </source>
</evidence>
<evidence type="ECO:0000256" key="2">
    <source>
        <dbReference type="SAM" id="Phobius"/>
    </source>
</evidence>
<keyword evidence="2" id="KW-1133">Transmembrane helix</keyword>
<gene>
    <name evidence="3" type="ORF">BET99_00110</name>
</gene>
<evidence type="ECO:0000313" key="3">
    <source>
        <dbReference type="EMBL" id="OIR23103.1"/>
    </source>
</evidence>
<accession>A0A1J5TQA3</accession>
<dbReference type="AlphaFoldDB" id="A0A1J5TQA3"/>
<comment type="caution">
    <text evidence="3">The sequence shown here is derived from an EMBL/GenBank/DDBJ whole genome shotgun (WGS) entry which is preliminary data.</text>
</comment>
<dbReference type="EMBL" id="MIYZ01000001">
    <property type="protein sequence ID" value="OIR23103.1"/>
    <property type="molecule type" value="Genomic_DNA"/>
</dbReference>
<evidence type="ECO:0000313" key="4">
    <source>
        <dbReference type="Proteomes" id="UP000183615"/>
    </source>
</evidence>
<keyword evidence="2" id="KW-0472">Membrane</keyword>